<sequence length="309" mass="33725">MKRAVIDLGTHTIVLLAVDLSGDGQLAVLREEERIVGLGRGAGGEWILTSEAIARTREALLEYTAILGRMGVDRVRFTATAVLRNARNSAEVKQVLEEAGHFPITIISGEEEARLVYLAAARTFPLVREKTVVDIGGGSTEVISGTAERVENLVSMPLGAVALTDRFLTCFPTNASETRALDAHIRSVFETNFAGQEMRQGALVGAAGTFTTAAAMEQGMVEYSPEKITGFKLKRPAVEYWIERLHAMTLDEQCHITGLHPKRAGYVVSGMHLIHALYSFFKTDEIIINDAGLRYGVLYDWLASDSRTG</sequence>
<dbReference type="CDD" id="cd24054">
    <property type="entry name" value="ASKHA_NBD_AaPPX-GppA_MtPPX2-like"/>
    <property type="match status" value="1"/>
</dbReference>
<dbReference type="SUPFAM" id="SSF53067">
    <property type="entry name" value="Actin-like ATPase domain"/>
    <property type="match status" value="2"/>
</dbReference>
<accession>A0A1F7F567</accession>
<organism evidence="2 3">
    <name type="scientific">Candidatus Raymondbacteria bacterium RIFOXYD12_FULL_49_13</name>
    <dbReference type="NCBI Taxonomy" id="1817890"/>
    <lineage>
        <taxon>Bacteria</taxon>
        <taxon>Raymondiibacteriota</taxon>
    </lineage>
</organism>
<dbReference type="GO" id="GO:0016462">
    <property type="term" value="F:pyrophosphatase activity"/>
    <property type="evidence" value="ECO:0007669"/>
    <property type="project" value="TreeGrafter"/>
</dbReference>
<dbReference type="PANTHER" id="PTHR30005">
    <property type="entry name" value="EXOPOLYPHOSPHATASE"/>
    <property type="match status" value="1"/>
</dbReference>
<feature type="domain" description="Ppx/GppA phosphatase N-terminal" evidence="1">
    <location>
        <begin position="21"/>
        <end position="303"/>
    </location>
</feature>
<evidence type="ECO:0000259" key="1">
    <source>
        <dbReference type="Pfam" id="PF02541"/>
    </source>
</evidence>
<dbReference type="InterPro" id="IPR043129">
    <property type="entry name" value="ATPase_NBD"/>
</dbReference>
<dbReference type="Gene3D" id="3.30.420.40">
    <property type="match status" value="1"/>
</dbReference>
<evidence type="ECO:0000313" key="2">
    <source>
        <dbReference type="EMBL" id="OGK01728.1"/>
    </source>
</evidence>
<dbReference type="EMBL" id="MFYX01000120">
    <property type="protein sequence ID" value="OGK01728.1"/>
    <property type="molecule type" value="Genomic_DNA"/>
</dbReference>
<dbReference type="AlphaFoldDB" id="A0A1F7F567"/>
<dbReference type="PANTHER" id="PTHR30005:SF0">
    <property type="entry name" value="RETROGRADE REGULATION PROTEIN 2"/>
    <property type="match status" value="1"/>
</dbReference>
<name>A0A1F7F567_UNCRA</name>
<protein>
    <recommendedName>
        <fullName evidence="1">Ppx/GppA phosphatase N-terminal domain-containing protein</fullName>
    </recommendedName>
</protein>
<dbReference type="InterPro" id="IPR003695">
    <property type="entry name" value="Ppx_GppA_N"/>
</dbReference>
<evidence type="ECO:0000313" key="3">
    <source>
        <dbReference type="Proteomes" id="UP000179243"/>
    </source>
</evidence>
<reference evidence="2 3" key="1">
    <citation type="journal article" date="2016" name="Nat. Commun.">
        <title>Thousands of microbial genomes shed light on interconnected biogeochemical processes in an aquifer system.</title>
        <authorList>
            <person name="Anantharaman K."/>
            <person name="Brown C.T."/>
            <person name="Hug L.A."/>
            <person name="Sharon I."/>
            <person name="Castelle C.J."/>
            <person name="Probst A.J."/>
            <person name="Thomas B.C."/>
            <person name="Singh A."/>
            <person name="Wilkins M.J."/>
            <person name="Karaoz U."/>
            <person name="Brodie E.L."/>
            <person name="Williams K.H."/>
            <person name="Hubbard S.S."/>
            <person name="Banfield J.F."/>
        </authorList>
    </citation>
    <scope>NUCLEOTIDE SEQUENCE [LARGE SCALE GENOMIC DNA]</scope>
</reference>
<gene>
    <name evidence="2" type="ORF">A2519_22920</name>
</gene>
<dbReference type="InterPro" id="IPR050273">
    <property type="entry name" value="GppA/Ppx_hydrolase"/>
</dbReference>
<comment type="caution">
    <text evidence="2">The sequence shown here is derived from an EMBL/GenBank/DDBJ whole genome shotgun (WGS) entry which is preliminary data.</text>
</comment>
<dbReference type="Gene3D" id="3.30.420.150">
    <property type="entry name" value="Exopolyphosphatase. Domain 2"/>
    <property type="match status" value="1"/>
</dbReference>
<dbReference type="Proteomes" id="UP000179243">
    <property type="component" value="Unassembled WGS sequence"/>
</dbReference>
<dbReference type="Pfam" id="PF02541">
    <property type="entry name" value="Ppx-GppA"/>
    <property type="match status" value="1"/>
</dbReference>
<proteinExistence type="predicted"/>